<dbReference type="EMBL" id="JANTQA010000018">
    <property type="protein sequence ID" value="KAJ3446949.1"/>
    <property type="molecule type" value="Genomic_DNA"/>
</dbReference>
<dbReference type="PANTHER" id="PTHR42949:SF3">
    <property type="entry name" value="ANAEROBIC GLYCEROL-3-PHOSPHATE DEHYDROGENASE SUBUNIT B"/>
    <property type="match status" value="1"/>
</dbReference>
<dbReference type="InterPro" id="IPR051691">
    <property type="entry name" value="Metab_Enz_Cyan_OpOx_G3PDH"/>
</dbReference>
<dbReference type="InterPro" id="IPR017896">
    <property type="entry name" value="4Fe4S_Fe-S-bd"/>
</dbReference>
<dbReference type="Pfam" id="PF13510">
    <property type="entry name" value="Fer2_4"/>
    <property type="match status" value="1"/>
</dbReference>
<dbReference type="Gene3D" id="1.10.10.1100">
    <property type="entry name" value="BFD-like [2Fe-2S]-binding domain"/>
    <property type="match status" value="1"/>
</dbReference>
<organism evidence="3 4">
    <name type="scientific">Anaeramoeba flamelloides</name>
    <dbReference type="NCBI Taxonomy" id="1746091"/>
    <lineage>
        <taxon>Eukaryota</taxon>
        <taxon>Metamonada</taxon>
        <taxon>Anaeramoebidae</taxon>
        <taxon>Anaeramoeba</taxon>
    </lineage>
</organism>
<dbReference type="SUPFAM" id="SSF54862">
    <property type="entry name" value="4Fe-4S ferredoxins"/>
    <property type="match status" value="1"/>
</dbReference>
<dbReference type="PRINTS" id="PR00368">
    <property type="entry name" value="FADPNR"/>
</dbReference>
<sequence length="712" mass="77945">MQSLLNRTQQILPSGSANILARTFIQPIQDRRIYQHPILEIPEKKKVDFTWNGVKLQGYEGEALSSSLIANGQTVFGFHTRDGSPQGIFCANGQCSQCMVVVDGLSKKSCMIPLEEGMNVKYAELTLPKSHESFSTKDIPTKEVDVLIIGGGPSGLSASIELGKQGVDVLCIDDKDRFGGKLVLQTHKFFGSAEECYAGTRGYRIGEILEKEVRKYESVTLKNNSTALAVYSDKTIGILTNGKYELIKPKKLLVATGAREKFLSFPGNTLPGVYGAGAFQTLVNRDLVKCSDKVMIIGGGNVGLIGGYHAIQAGIEVVGLVEALPECGGYKVHEDKLRRLGVPIMTRHTIVEAKGDEKVEQVVIAQLDDNWNIIEGTYQTYDVDTILLAVGLEECREFTDKAKKYGLDVYSAGDAQEIAEASAAMFTGKIAGRKILKSLGKKIQIPEEWEEKAEILKSKPGEVQLEREQFEDNEGFFPVFHCFQDIPCDACTAACSHGNIETGEEGITEIPQFIGEVDDCDGCLRCVSECPGLAVTLVDCNDDPDNPVVTFPYEIWKSDVKVGSKVEVIDDFGATIGRFPVERIIKRGETLLVSVKMPFKYAKSAASVVKKIEKVDPQLIYEKKSPKDSSIVCRCERITAGEIRKVIKDGARDMNQIKIATRAGMGACGSKTCNSVIGRIFREEGIPPEDITPRVMRPLYVEVSMGAFAGLD</sequence>
<keyword evidence="1" id="KW-0560">Oxidoreductase</keyword>
<dbReference type="InterPro" id="IPR042204">
    <property type="entry name" value="2Fe-2S-bd_N"/>
</dbReference>
<dbReference type="PROSITE" id="PS51379">
    <property type="entry name" value="4FE4S_FER_2"/>
    <property type="match status" value="1"/>
</dbReference>
<reference evidence="3" key="1">
    <citation type="submission" date="2022-08" db="EMBL/GenBank/DDBJ databases">
        <title>Novel sulphate-reducing endosymbionts in the free-living metamonad Anaeramoeba.</title>
        <authorList>
            <person name="Jerlstrom-Hultqvist J."/>
            <person name="Cepicka I."/>
            <person name="Gallot-Lavallee L."/>
            <person name="Salas-Leiva D."/>
            <person name="Curtis B.A."/>
            <person name="Zahonova K."/>
            <person name="Pipaliya S."/>
            <person name="Dacks J."/>
            <person name="Roger A.J."/>
        </authorList>
    </citation>
    <scope>NUCLEOTIDE SEQUENCE</scope>
    <source>
        <strain evidence="3">Busselton2</strain>
    </source>
</reference>
<dbReference type="Pfam" id="PF04324">
    <property type="entry name" value="Fer2_BFD"/>
    <property type="match status" value="1"/>
</dbReference>
<dbReference type="SUPFAM" id="SSF54292">
    <property type="entry name" value="2Fe-2S ferredoxin-like"/>
    <property type="match status" value="1"/>
</dbReference>
<proteinExistence type="predicted"/>
<comment type="caution">
    <text evidence="3">The sequence shown here is derived from an EMBL/GenBank/DDBJ whole genome shotgun (WGS) entry which is preliminary data.</text>
</comment>
<dbReference type="CDD" id="cd19946">
    <property type="entry name" value="GlpA-like_Fer2_BFD-like"/>
    <property type="match status" value="1"/>
</dbReference>
<evidence type="ECO:0000259" key="2">
    <source>
        <dbReference type="PROSITE" id="PS51379"/>
    </source>
</evidence>
<dbReference type="PROSITE" id="PS00198">
    <property type="entry name" value="4FE4S_FER_1"/>
    <property type="match status" value="1"/>
</dbReference>
<dbReference type="GO" id="GO:0051537">
    <property type="term" value="F:2 iron, 2 sulfur cluster binding"/>
    <property type="evidence" value="ECO:0007669"/>
    <property type="project" value="InterPro"/>
</dbReference>
<gene>
    <name evidence="3" type="ORF">M0812_07945</name>
</gene>
<dbReference type="InterPro" id="IPR036010">
    <property type="entry name" value="2Fe-2S_ferredoxin-like_sf"/>
</dbReference>
<dbReference type="InterPro" id="IPR036188">
    <property type="entry name" value="FAD/NAD-bd_sf"/>
</dbReference>
<dbReference type="PROSITE" id="PS00197">
    <property type="entry name" value="2FE2S_FER_1"/>
    <property type="match status" value="1"/>
</dbReference>
<dbReference type="InterPro" id="IPR023753">
    <property type="entry name" value="FAD/NAD-binding_dom"/>
</dbReference>
<dbReference type="InterPro" id="IPR007419">
    <property type="entry name" value="BFD-like_2Fe2S-bd_dom"/>
</dbReference>
<dbReference type="AlphaFoldDB" id="A0AAV8A3X2"/>
<dbReference type="PANTHER" id="PTHR42949">
    <property type="entry name" value="ANAEROBIC GLYCEROL-3-PHOSPHATE DEHYDROGENASE SUBUNIT B"/>
    <property type="match status" value="1"/>
</dbReference>
<name>A0AAV8A3X2_9EUKA</name>
<dbReference type="Gene3D" id="3.10.20.440">
    <property type="entry name" value="2Fe-2S iron-sulphur cluster binding domain, sarcosine oxidase, alpha subunit, N-terminal domain"/>
    <property type="match status" value="1"/>
</dbReference>
<dbReference type="GO" id="GO:0016491">
    <property type="term" value="F:oxidoreductase activity"/>
    <property type="evidence" value="ECO:0007669"/>
    <property type="project" value="UniProtKB-KW"/>
</dbReference>
<protein>
    <submittedName>
        <fullName evidence="3">Anaerobic glycerol-3-phosphate dehydrogenase subunit b</fullName>
    </submittedName>
</protein>
<evidence type="ECO:0000313" key="3">
    <source>
        <dbReference type="EMBL" id="KAJ3446949.1"/>
    </source>
</evidence>
<dbReference type="InterPro" id="IPR041854">
    <property type="entry name" value="BFD-like_2Fe2S-bd_dom_sf"/>
</dbReference>
<dbReference type="Gene3D" id="3.50.50.60">
    <property type="entry name" value="FAD/NAD(P)-binding domain"/>
    <property type="match status" value="2"/>
</dbReference>
<dbReference type="InterPro" id="IPR006058">
    <property type="entry name" value="2Fe2S_fd_BS"/>
</dbReference>
<dbReference type="SUPFAM" id="SSF51905">
    <property type="entry name" value="FAD/NAD(P)-binding domain"/>
    <property type="match status" value="1"/>
</dbReference>
<evidence type="ECO:0000256" key="1">
    <source>
        <dbReference type="ARBA" id="ARBA00023002"/>
    </source>
</evidence>
<evidence type="ECO:0000313" key="4">
    <source>
        <dbReference type="Proteomes" id="UP001146793"/>
    </source>
</evidence>
<dbReference type="PRINTS" id="PR00469">
    <property type="entry name" value="PNDRDTASEII"/>
</dbReference>
<feature type="domain" description="4Fe-4S ferredoxin-type" evidence="2">
    <location>
        <begin position="510"/>
        <end position="540"/>
    </location>
</feature>
<accession>A0AAV8A3X2</accession>
<dbReference type="Proteomes" id="UP001146793">
    <property type="component" value="Unassembled WGS sequence"/>
</dbReference>
<dbReference type="InterPro" id="IPR017900">
    <property type="entry name" value="4Fe4S_Fe_S_CS"/>
</dbReference>
<dbReference type="Pfam" id="PF07992">
    <property type="entry name" value="Pyr_redox_2"/>
    <property type="match status" value="1"/>
</dbReference>